<accession>A0A1H4AE66</accession>
<reference evidence="1 2" key="1">
    <citation type="submission" date="2016-10" db="EMBL/GenBank/DDBJ databases">
        <authorList>
            <person name="de Groot N.N."/>
        </authorList>
    </citation>
    <scope>NUCLEOTIDE SEQUENCE [LARGE SCALE GENOMIC DNA]</scope>
    <source>
        <strain evidence="1 2">D31d</strain>
    </source>
</reference>
<evidence type="ECO:0000313" key="2">
    <source>
        <dbReference type="Proteomes" id="UP000182257"/>
    </source>
</evidence>
<organism evidence="1 2">
    <name type="scientific">Xylanibacter ruminicola</name>
    <name type="common">Prevotella ruminicola</name>
    <dbReference type="NCBI Taxonomy" id="839"/>
    <lineage>
        <taxon>Bacteria</taxon>
        <taxon>Pseudomonadati</taxon>
        <taxon>Bacteroidota</taxon>
        <taxon>Bacteroidia</taxon>
        <taxon>Bacteroidales</taxon>
        <taxon>Prevotellaceae</taxon>
        <taxon>Xylanibacter</taxon>
    </lineage>
</organism>
<dbReference type="OrthoDB" id="1074112at2"/>
<dbReference type="EMBL" id="FNRF01000002">
    <property type="protein sequence ID" value="SEA33794.1"/>
    <property type="molecule type" value="Genomic_DNA"/>
</dbReference>
<evidence type="ECO:0000313" key="1">
    <source>
        <dbReference type="EMBL" id="SEA33794.1"/>
    </source>
</evidence>
<sequence length="103" mass="12210">MMKKFEKRTMRHIAEGDRIYREMKQAMLSVRPTIGCAVAMNYALSKLIANYKLAMQKLDIDIDTFMREMVRFWEQQLERGDDDDQLDFDAFAYTVERLTESQG</sequence>
<protein>
    <submittedName>
        <fullName evidence="1">Uncharacterized protein</fullName>
    </submittedName>
</protein>
<dbReference type="RefSeq" id="WP_139208850.1">
    <property type="nucleotide sequence ID" value="NZ_FNRF01000002.1"/>
</dbReference>
<gene>
    <name evidence="1" type="ORF">SAMN05216462_1161</name>
</gene>
<name>A0A1H4AE66_XYLRU</name>
<dbReference type="Proteomes" id="UP000182257">
    <property type="component" value="Unassembled WGS sequence"/>
</dbReference>
<dbReference type="AlphaFoldDB" id="A0A1H4AE66"/>
<proteinExistence type="predicted"/>